<evidence type="ECO:0000313" key="12">
    <source>
        <dbReference type="Proteomes" id="UP000030746"/>
    </source>
</evidence>
<evidence type="ECO:0000256" key="3">
    <source>
        <dbReference type="ARBA" id="ARBA00012925"/>
    </source>
</evidence>
<dbReference type="InterPro" id="IPR018338">
    <property type="entry name" value="Carbonic_anhydrase_a-class_CS"/>
</dbReference>
<dbReference type="FunFam" id="3.10.200.10:FF:000003">
    <property type="entry name" value="Carbonic anhydrase 12"/>
    <property type="match status" value="1"/>
</dbReference>
<gene>
    <name evidence="11" type="ORF">LOTGIDRAFT_66515</name>
</gene>
<evidence type="ECO:0000256" key="9">
    <source>
        <dbReference type="RuleBase" id="RU367011"/>
    </source>
</evidence>
<evidence type="ECO:0000259" key="10">
    <source>
        <dbReference type="PROSITE" id="PS51144"/>
    </source>
</evidence>
<evidence type="ECO:0000256" key="8">
    <source>
        <dbReference type="ARBA" id="ARBA00048348"/>
    </source>
</evidence>
<dbReference type="Pfam" id="PF00194">
    <property type="entry name" value="Carb_anhydrase"/>
    <property type="match status" value="1"/>
</dbReference>
<dbReference type="HOGENOM" id="CLU_039326_2_1_1"/>
<dbReference type="Proteomes" id="UP000030746">
    <property type="component" value="Unassembled WGS sequence"/>
</dbReference>
<dbReference type="SUPFAM" id="SSF51069">
    <property type="entry name" value="Carbonic anhydrase"/>
    <property type="match status" value="1"/>
</dbReference>
<keyword evidence="5 9" id="KW-0862">Zinc</keyword>
<dbReference type="SMART" id="SM01057">
    <property type="entry name" value="Carb_anhydrase"/>
    <property type="match status" value="1"/>
</dbReference>
<comment type="cofactor">
    <cofactor evidence="9">
        <name>Zn(2+)</name>
        <dbReference type="ChEBI" id="CHEBI:29105"/>
    </cofactor>
</comment>
<keyword evidence="4 9" id="KW-0479">Metal-binding</keyword>
<dbReference type="OrthoDB" id="429145at2759"/>
<reference evidence="11 12" key="1">
    <citation type="journal article" date="2013" name="Nature">
        <title>Insights into bilaterian evolution from three spiralian genomes.</title>
        <authorList>
            <person name="Simakov O."/>
            <person name="Marletaz F."/>
            <person name="Cho S.J."/>
            <person name="Edsinger-Gonzales E."/>
            <person name="Havlak P."/>
            <person name="Hellsten U."/>
            <person name="Kuo D.H."/>
            <person name="Larsson T."/>
            <person name="Lv J."/>
            <person name="Arendt D."/>
            <person name="Savage R."/>
            <person name="Osoegawa K."/>
            <person name="de Jong P."/>
            <person name="Grimwood J."/>
            <person name="Chapman J.A."/>
            <person name="Shapiro H."/>
            <person name="Aerts A."/>
            <person name="Otillar R.P."/>
            <person name="Terry A.Y."/>
            <person name="Boore J.L."/>
            <person name="Grigoriev I.V."/>
            <person name="Lindberg D.R."/>
            <person name="Seaver E.C."/>
            <person name="Weisblat D.A."/>
            <person name="Putnam N.H."/>
            <person name="Rokhsar D.S."/>
        </authorList>
    </citation>
    <scope>NUCLEOTIDE SEQUENCE [LARGE SCALE GENOMIC DNA]</scope>
</reference>
<dbReference type="PANTHER" id="PTHR18952:SF265">
    <property type="entry name" value="CARBONIC ANHYDRASE"/>
    <property type="match status" value="1"/>
</dbReference>
<comment type="function">
    <text evidence="1 9">Reversible hydration of carbon dioxide.</text>
</comment>
<keyword evidence="12" id="KW-1185">Reference proteome</keyword>
<dbReference type="STRING" id="225164.V4ARE3"/>
<evidence type="ECO:0000256" key="4">
    <source>
        <dbReference type="ARBA" id="ARBA00022723"/>
    </source>
</evidence>
<evidence type="ECO:0000256" key="2">
    <source>
        <dbReference type="ARBA" id="ARBA00010718"/>
    </source>
</evidence>
<keyword evidence="6" id="KW-0325">Glycoprotein</keyword>
<accession>V4ARE3</accession>
<dbReference type="PANTHER" id="PTHR18952">
    <property type="entry name" value="CARBONIC ANHYDRASE"/>
    <property type="match status" value="1"/>
</dbReference>
<evidence type="ECO:0000256" key="1">
    <source>
        <dbReference type="ARBA" id="ARBA00002904"/>
    </source>
</evidence>
<dbReference type="GO" id="GO:0008270">
    <property type="term" value="F:zinc ion binding"/>
    <property type="evidence" value="ECO:0007669"/>
    <property type="project" value="UniProtKB-UniRule"/>
</dbReference>
<sequence>SGPDSWPQQYEHCGGMQQSPINIDTKSVSYDPDMGAFDFSQFDVSSNSHVFNITNNGHSGKFISHSNEMYCKGGGLPGEFKTAEFHFHWGSDDSRGSEHGIDMKNYPLEMHIVHYNTKYGTLTNAKSQPDGLAVLGVMFEISETDNPNFEPITSALHNIRREGEREAITNLHISNLLPKNPEMFYRYKGSLTTPPCFESVTWTIFAVPQKISSKQV</sequence>
<dbReference type="EMBL" id="KB201498">
    <property type="protein sequence ID" value="ESO96281.1"/>
    <property type="molecule type" value="Genomic_DNA"/>
</dbReference>
<evidence type="ECO:0000256" key="5">
    <source>
        <dbReference type="ARBA" id="ARBA00022833"/>
    </source>
</evidence>
<feature type="domain" description="Alpha-carbonic anhydrase" evidence="10">
    <location>
        <begin position="1"/>
        <end position="216"/>
    </location>
</feature>
<keyword evidence="7 9" id="KW-0456">Lyase</keyword>
<dbReference type="GO" id="GO:0004089">
    <property type="term" value="F:carbonate dehydratase activity"/>
    <property type="evidence" value="ECO:0007669"/>
    <property type="project" value="UniProtKB-UniRule"/>
</dbReference>
<evidence type="ECO:0000256" key="7">
    <source>
        <dbReference type="ARBA" id="ARBA00023239"/>
    </source>
</evidence>
<feature type="non-terminal residue" evidence="11">
    <location>
        <position position="216"/>
    </location>
</feature>
<dbReference type="GeneID" id="20251780"/>
<dbReference type="CTD" id="20251780"/>
<proteinExistence type="inferred from homology"/>
<dbReference type="PROSITE" id="PS00162">
    <property type="entry name" value="ALPHA_CA_1"/>
    <property type="match status" value="1"/>
</dbReference>
<dbReference type="PROSITE" id="PS51144">
    <property type="entry name" value="ALPHA_CA_2"/>
    <property type="match status" value="1"/>
</dbReference>
<comment type="similarity">
    <text evidence="2 9">Belongs to the alpha-carbonic anhydrase family.</text>
</comment>
<dbReference type="AlphaFoldDB" id="V4ARE3"/>
<dbReference type="KEGG" id="lgi:LOTGIDRAFT_66515"/>
<dbReference type="InterPro" id="IPR036398">
    <property type="entry name" value="CA_dom_sf"/>
</dbReference>
<feature type="non-terminal residue" evidence="11">
    <location>
        <position position="1"/>
    </location>
</feature>
<dbReference type="Gene3D" id="3.10.200.10">
    <property type="entry name" value="Alpha carbonic anhydrase"/>
    <property type="match status" value="1"/>
</dbReference>
<evidence type="ECO:0000313" key="11">
    <source>
        <dbReference type="EMBL" id="ESO96281.1"/>
    </source>
</evidence>
<dbReference type="GO" id="GO:0005886">
    <property type="term" value="C:plasma membrane"/>
    <property type="evidence" value="ECO:0007669"/>
    <property type="project" value="TreeGrafter"/>
</dbReference>
<dbReference type="RefSeq" id="XP_009053012.1">
    <property type="nucleotide sequence ID" value="XM_009054764.1"/>
</dbReference>
<organism evidence="11 12">
    <name type="scientific">Lottia gigantea</name>
    <name type="common">Giant owl limpet</name>
    <dbReference type="NCBI Taxonomy" id="225164"/>
    <lineage>
        <taxon>Eukaryota</taxon>
        <taxon>Metazoa</taxon>
        <taxon>Spiralia</taxon>
        <taxon>Lophotrochozoa</taxon>
        <taxon>Mollusca</taxon>
        <taxon>Gastropoda</taxon>
        <taxon>Patellogastropoda</taxon>
        <taxon>Lottioidea</taxon>
        <taxon>Lottiidae</taxon>
        <taxon>Lottia</taxon>
    </lineage>
</organism>
<dbReference type="OMA" id="THESVKP"/>
<dbReference type="InterPro" id="IPR023561">
    <property type="entry name" value="Carbonic_anhydrase_a-class"/>
</dbReference>
<dbReference type="EC" id="4.2.1.1" evidence="3 9"/>
<protein>
    <recommendedName>
        <fullName evidence="3 9">Carbonic anhydrase</fullName>
        <ecNumber evidence="3 9">4.2.1.1</ecNumber>
    </recommendedName>
</protein>
<dbReference type="InterPro" id="IPR001148">
    <property type="entry name" value="CA_dom"/>
</dbReference>
<name>V4ARE3_LOTGI</name>
<evidence type="ECO:0000256" key="6">
    <source>
        <dbReference type="ARBA" id="ARBA00023180"/>
    </source>
</evidence>
<comment type="catalytic activity">
    <reaction evidence="8 9">
        <text>hydrogencarbonate + H(+) = CO2 + H2O</text>
        <dbReference type="Rhea" id="RHEA:10748"/>
        <dbReference type="ChEBI" id="CHEBI:15377"/>
        <dbReference type="ChEBI" id="CHEBI:15378"/>
        <dbReference type="ChEBI" id="CHEBI:16526"/>
        <dbReference type="ChEBI" id="CHEBI:17544"/>
        <dbReference type="EC" id="4.2.1.1"/>
    </reaction>
</comment>